<protein>
    <recommendedName>
        <fullName evidence="1">HD-CE domain-containing protein</fullName>
    </recommendedName>
</protein>
<proteinExistence type="predicted"/>
<evidence type="ECO:0000313" key="3">
    <source>
        <dbReference type="Proteomes" id="UP000597444"/>
    </source>
</evidence>
<dbReference type="Pfam" id="PF24391">
    <property type="entry name" value="HD-CE"/>
    <property type="match status" value="1"/>
</dbReference>
<feature type="domain" description="HD-CE" evidence="1">
    <location>
        <begin position="47"/>
        <end position="239"/>
    </location>
</feature>
<dbReference type="InterPro" id="IPR056471">
    <property type="entry name" value="HD-CE"/>
</dbReference>
<keyword evidence="3" id="KW-1185">Reference proteome</keyword>
<dbReference type="AlphaFoldDB" id="A0A8J3ITP4"/>
<sequence length="1017" mass="116873">MIMQEKSTFEHGVDDALIRDLGAPLRNRLAWIIQEIPHFWEQSPYMHFTNHGSAHSERIYQQKLAQLAQELPNTERLSSDEVFIVSAAAWLYEIGMQSKHLEPTLDFKYQPGVPMTLDQLQEIRKNKHELSRRLIIASAHGDASLRLGITNADEYTHLIAQVCGWCSQEPLEEIPETLPLRGIDVRTRLMVALLRFADQLYIDGSRVNLDLLQAAPLPIVEKTRWWAYHYTQTLPIDKEGYIRFDYFIPLAHKELIRHIRALFERDFETSRNPAMLYLRKHGLRLSLDESPSIRFDQQDEFKQPMSSEMVSYLREKIKPKPPTIDTSVPPILGKETEERHLLVLDYENFILDLGLAGHFLSLAQIKTLFTKLLIEARKQFSGSINGLAVGHWERPDMRPIVRMLNDSVYDLLTVSTQARTAETLVQALKEQVQANNPPQHFLLVAPRQDMAPTIRPFLDRKHEVSAWISDAPDDIYQAIIHRSVKSLTSQLGLEPRSATPLDPEQRALLQAACILRIDRNMGSGIESLPFDKVYAILKEIDVVGQKADWWYLWLIQQEILLPIQVNENFTIKLNGEHPAVIEVQEKCKAILEALQSMTQSGQDLSRSQGSQGVPQDTLLETLTRLILFRSIGGEQERQEYLLQFLSILNDEGLLQCTTTSADHPVWYLNTSDIRVVKLNAPRYLPQLALGIDHFLVREGYPVMHEHSVARRLTPYVGERFADAVYRLALERQWVQRQEPREGQHHSGNNRVEVWLTSNHKDVSAVMLNRNIVLDTLYRKNGTQGVARDAFWSYVAANGRFTLTQAELDEWLGMFQRDGLLSITADQHNHEHDCLHFNNESRAVQRLLGRMHLCGVVLTLRIMGATHPDRKKNLKDAVERMASISTHGNKDLASWAIEYAKSIKLVEFSKQSTPEGGCDVLFLKRHNFVYQLDQREPKVCQDLRGLVARLSVRRSTDGWVARPEVLKEMETDSCFGLTQGEYEYWINQAVRRRVLDRRTDRIQGRAPQNYLRVLSSGV</sequence>
<gene>
    <name evidence="2" type="ORF">KSF_066600</name>
</gene>
<reference evidence="2" key="1">
    <citation type="submission" date="2020-10" db="EMBL/GenBank/DDBJ databases">
        <title>Taxonomic study of unclassified bacteria belonging to the class Ktedonobacteria.</title>
        <authorList>
            <person name="Yabe S."/>
            <person name="Wang C.M."/>
            <person name="Zheng Y."/>
            <person name="Sakai Y."/>
            <person name="Cavaletti L."/>
            <person name="Monciardini P."/>
            <person name="Donadio S."/>
        </authorList>
    </citation>
    <scope>NUCLEOTIDE SEQUENCE</scope>
    <source>
        <strain evidence="2">ID150040</strain>
    </source>
</reference>
<dbReference type="EMBL" id="BNJK01000001">
    <property type="protein sequence ID" value="GHO96612.1"/>
    <property type="molecule type" value="Genomic_DNA"/>
</dbReference>
<dbReference type="Proteomes" id="UP000597444">
    <property type="component" value="Unassembled WGS sequence"/>
</dbReference>
<comment type="caution">
    <text evidence="2">The sequence shown here is derived from an EMBL/GenBank/DDBJ whole genome shotgun (WGS) entry which is preliminary data.</text>
</comment>
<evidence type="ECO:0000313" key="2">
    <source>
        <dbReference type="EMBL" id="GHO96612.1"/>
    </source>
</evidence>
<accession>A0A8J3ITP4</accession>
<organism evidence="2 3">
    <name type="scientific">Reticulibacter mediterranei</name>
    <dbReference type="NCBI Taxonomy" id="2778369"/>
    <lineage>
        <taxon>Bacteria</taxon>
        <taxon>Bacillati</taxon>
        <taxon>Chloroflexota</taxon>
        <taxon>Ktedonobacteria</taxon>
        <taxon>Ktedonobacterales</taxon>
        <taxon>Reticulibacteraceae</taxon>
        <taxon>Reticulibacter</taxon>
    </lineage>
</organism>
<name>A0A8J3ITP4_9CHLR</name>
<evidence type="ECO:0000259" key="1">
    <source>
        <dbReference type="Pfam" id="PF24391"/>
    </source>
</evidence>